<organism evidence="6 7">
    <name type="scientific">Tranquillimonas alkanivorans</name>
    <dbReference type="NCBI Taxonomy" id="441119"/>
    <lineage>
        <taxon>Bacteria</taxon>
        <taxon>Pseudomonadati</taxon>
        <taxon>Pseudomonadota</taxon>
        <taxon>Alphaproteobacteria</taxon>
        <taxon>Rhodobacterales</taxon>
        <taxon>Roseobacteraceae</taxon>
        <taxon>Tranquillimonas</taxon>
    </lineage>
</organism>
<dbReference type="Gene3D" id="1.20.120.1630">
    <property type="match status" value="1"/>
</dbReference>
<keyword evidence="2 5" id="KW-0812">Transmembrane</keyword>
<dbReference type="GO" id="GO:0008168">
    <property type="term" value="F:methyltransferase activity"/>
    <property type="evidence" value="ECO:0007669"/>
    <property type="project" value="UniProtKB-KW"/>
</dbReference>
<dbReference type="EMBL" id="FOXA01000011">
    <property type="protein sequence ID" value="SFP72579.1"/>
    <property type="molecule type" value="Genomic_DNA"/>
</dbReference>
<dbReference type="RefSeq" id="WP_093423151.1">
    <property type="nucleotide sequence ID" value="NZ_FOXA01000011.1"/>
</dbReference>
<feature type="transmembrane region" description="Helical" evidence="5">
    <location>
        <begin position="36"/>
        <end position="57"/>
    </location>
</feature>
<evidence type="ECO:0000313" key="7">
    <source>
        <dbReference type="Proteomes" id="UP000199356"/>
    </source>
</evidence>
<gene>
    <name evidence="6" type="ORF">SAMN04488047_111124</name>
</gene>
<comment type="subcellular location">
    <subcellularLocation>
        <location evidence="1">Endomembrane system</location>
        <topology evidence="1">Multi-pass membrane protein</topology>
    </subcellularLocation>
</comment>
<protein>
    <submittedName>
        <fullName evidence="6">Protein-S-isoprenylcysteine O-methyltransferase Ste14</fullName>
    </submittedName>
</protein>
<keyword evidence="7" id="KW-1185">Reference proteome</keyword>
<keyword evidence="4 5" id="KW-0472">Membrane</keyword>
<dbReference type="Pfam" id="PF04191">
    <property type="entry name" value="PEMT"/>
    <property type="match status" value="1"/>
</dbReference>
<evidence type="ECO:0000313" key="6">
    <source>
        <dbReference type="EMBL" id="SFP72579.1"/>
    </source>
</evidence>
<keyword evidence="6" id="KW-0489">Methyltransferase</keyword>
<keyword evidence="3 5" id="KW-1133">Transmembrane helix</keyword>
<dbReference type="AlphaFoldDB" id="A0A1I5SPD8"/>
<evidence type="ECO:0000256" key="4">
    <source>
        <dbReference type="ARBA" id="ARBA00023136"/>
    </source>
</evidence>
<evidence type="ECO:0000256" key="5">
    <source>
        <dbReference type="SAM" id="Phobius"/>
    </source>
</evidence>
<feature type="transmembrane region" description="Helical" evidence="5">
    <location>
        <begin position="91"/>
        <end position="116"/>
    </location>
</feature>
<evidence type="ECO:0000256" key="1">
    <source>
        <dbReference type="ARBA" id="ARBA00004127"/>
    </source>
</evidence>
<dbReference type="OrthoDB" id="9811969at2"/>
<reference evidence="6 7" key="1">
    <citation type="submission" date="2016-10" db="EMBL/GenBank/DDBJ databases">
        <authorList>
            <person name="de Groot N.N."/>
        </authorList>
    </citation>
    <scope>NUCLEOTIDE SEQUENCE [LARGE SCALE GENOMIC DNA]</scope>
    <source>
        <strain evidence="6 7">DSM 19547</strain>
    </source>
</reference>
<dbReference type="PANTHER" id="PTHR43847">
    <property type="entry name" value="BLL3993 PROTEIN"/>
    <property type="match status" value="1"/>
</dbReference>
<dbReference type="PANTHER" id="PTHR43847:SF1">
    <property type="entry name" value="BLL3993 PROTEIN"/>
    <property type="match status" value="1"/>
</dbReference>
<dbReference type="GO" id="GO:0032259">
    <property type="term" value="P:methylation"/>
    <property type="evidence" value="ECO:0007669"/>
    <property type="project" value="UniProtKB-KW"/>
</dbReference>
<proteinExistence type="predicted"/>
<dbReference type="GO" id="GO:0012505">
    <property type="term" value="C:endomembrane system"/>
    <property type="evidence" value="ECO:0007669"/>
    <property type="project" value="UniProtKB-SubCell"/>
</dbReference>
<evidence type="ECO:0000256" key="2">
    <source>
        <dbReference type="ARBA" id="ARBA00022692"/>
    </source>
</evidence>
<dbReference type="InterPro" id="IPR007318">
    <property type="entry name" value="Phopholipid_MeTrfase"/>
</dbReference>
<keyword evidence="6" id="KW-0808">Transferase</keyword>
<sequence length="147" mass="16656">MRWLDLPPVWLLAFLVLAWTQSTYLPLVAFGAWADWLGWTLVLAAVALMAAAVAGFARHRTTVMPRGHPTAVIRTGVYRVSRNPIYLADALALAGFSLVWSSLLGLALVPVFVLIIERRFIRGEEARLRDTFGEVYHDYCEKTRRWI</sequence>
<name>A0A1I5SPD8_9RHOB</name>
<dbReference type="STRING" id="441119.SAMN04488047_111124"/>
<evidence type="ECO:0000256" key="3">
    <source>
        <dbReference type="ARBA" id="ARBA00022989"/>
    </source>
</evidence>
<dbReference type="Proteomes" id="UP000199356">
    <property type="component" value="Unassembled WGS sequence"/>
</dbReference>
<dbReference type="InterPro" id="IPR052527">
    <property type="entry name" value="Metal_cation-efflux_comp"/>
</dbReference>
<accession>A0A1I5SPD8</accession>